<name>A0ABY9LI04_9STRE</name>
<gene>
    <name evidence="3" type="ORF">N1496_02575</name>
</gene>
<protein>
    <recommendedName>
        <fullName evidence="5">SbsC C-terminal domain-containing protein</fullName>
    </recommendedName>
</protein>
<keyword evidence="4" id="KW-1185">Reference proteome</keyword>
<proteinExistence type="predicted"/>
<feature type="coiled-coil region" evidence="1">
    <location>
        <begin position="144"/>
        <end position="175"/>
    </location>
</feature>
<sequence>MKKISLTLVSLAALSSLVLVSPQEKTVYADSYRSSRVSEESLELLIKRGDGYRDLIQRNNFSGQYKQKLEVLLKIASKDRTSRRSFYGDISQKLTALYKEIDDYSNTTSYGQNVGTLKVELENLDKQMDYAEGILSRYFSDGLTDSAERNLRDALEEAENVARNNEGEVREKAERLESAIRSYKYYRGY</sequence>
<reference evidence="4" key="1">
    <citation type="submission" date="2022-10" db="EMBL/GenBank/DDBJ databases">
        <title>Streptococcus didelphis as causative of fatal infections in opossums (Didelphis albiventris).</title>
        <authorList>
            <person name="Breyer G.M."/>
            <person name="Da Silva M.E.R.J."/>
            <person name="Siqueira F.M."/>
        </authorList>
    </citation>
    <scope>NUCLEOTIDE SEQUENCE [LARGE SCALE GENOMIC DNA]</scope>
    <source>
        <strain evidence="4">LBVP101/21</strain>
    </source>
</reference>
<keyword evidence="1" id="KW-0175">Coiled coil</keyword>
<feature type="chain" id="PRO_5045505623" description="SbsC C-terminal domain-containing protein" evidence="2">
    <location>
        <begin position="21"/>
        <end position="189"/>
    </location>
</feature>
<evidence type="ECO:0000313" key="3">
    <source>
        <dbReference type="EMBL" id="WMB28479.1"/>
    </source>
</evidence>
<dbReference type="EMBL" id="CP110509">
    <property type="protein sequence ID" value="WMB28479.1"/>
    <property type="molecule type" value="Genomic_DNA"/>
</dbReference>
<evidence type="ECO:0000256" key="2">
    <source>
        <dbReference type="SAM" id="SignalP"/>
    </source>
</evidence>
<evidence type="ECO:0000256" key="1">
    <source>
        <dbReference type="SAM" id="Coils"/>
    </source>
</evidence>
<feature type="signal peptide" evidence="2">
    <location>
        <begin position="1"/>
        <end position="20"/>
    </location>
</feature>
<organism evidence="3 4">
    <name type="scientific">Streptococcus didelphis</name>
    <dbReference type="NCBI Taxonomy" id="102886"/>
    <lineage>
        <taxon>Bacteria</taxon>
        <taxon>Bacillati</taxon>
        <taxon>Bacillota</taxon>
        <taxon>Bacilli</taxon>
        <taxon>Lactobacillales</taxon>
        <taxon>Streptococcaceae</taxon>
        <taxon>Streptococcus</taxon>
    </lineage>
</organism>
<accession>A0ABY9LI04</accession>
<evidence type="ECO:0000313" key="4">
    <source>
        <dbReference type="Proteomes" id="UP001238096"/>
    </source>
</evidence>
<evidence type="ECO:0008006" key="5">
    <source>
        <dbReference type="Google" id="ProtNLM"/>
    </source>
</evidence>
<dbReference type="RefSeq" id="WP_018365633.1">
    <property type="nucleotide sequence ID" value="NZ_CP104407.1"/>
</dbReference>
<keyword evidence="2" id="KW-0732">Signal</keyword>
<dbReference type="Proteomes" id="UP001238096">
    <property type="component" value="Chromosome"/>
</dbReference>